<dbReference type="Proteomes" id="UP000027730">
    <property type="component" value="Unassembled WGS sequence"/>
</dbReference>
<evidence type="ECO:0000313" key="2">
    <source>
        <dbReference type="EMBL" id="KEQ73013.1"/>
    </source>
</evidence>
<feature type="compositionally biased region" description="Polar residues" evidence="1">
    <location>
        <begin position="266"/>
        <end position="275"/>
    </location>
</feature>
<feature type="region of interest" description="Disordered" evidence="1">
    <location>
        <begin position="53"/>
        <end position="100"/>
    </location>
</feature>
<dbReference type="GeneID" id="25416954"/>
<protein>
    <submittedName>
        <fullName evidence="2">Uncharacterized protein</fullName>
    </submittedName>
</protein>
<name>A0A074WIZ0_9PEZI</name>
<sequence length="275" mass="30018">MASSSSNQETDSKISRIQRISKNETYKERLLRRIASGGSSSAQATKLFSVCGPSLSTTRSSNPSAPVVTQESRKISLPNVQSKNLNHNTNNKGPVTTDTPKTELKFSKIVSMAFLIGPNLESKSGTPSSTKNAPILVVKKTKDKQRENDAVTISEPTKKDRESTENAPAQISSVTTKNRKRKLPVIPESPNKVRRIAAAPESDKGPINHKLRLRILPRTNKLVSSNDSTMQSDLKAPIKNPGSNGLMETAMQSSIIDEKKRKNDAKTTSATAKRR</sequence>
<evidence type="ECO:0000256" key="1">
    <source>
        <dbReference type="SAM" id="MobiDB-lite"/>
    </source>
</evidence>
<reference evidence="2 3" key="1">
    <citation type="journal article" date="2014" name="BMC Genomics">
        <title>Genome sequencing of four Aureobasidium pullulans varieties: biotechnological potential, stress tolerance, and description of new species.</title>
        <authorList>
            <person name="Gostin Ar C."/>
            <person name="Ohm R.A."/>
            <person name="Kogej T."/>
            <person name="Sonjak S."/>
            <person name="Turk M."/>
            <person name="Zajc J."/>
            <person name="Zalar P."/>
            <person name="Grube M."/>
            <person name="Sun H."/>
            <person name="Han J."/>
            <person name="Sharma A."/>
            <person name="Chiniquy J."/>
            <person name="Ngan C.Y."/>
            <person name="Lipzen A."/>
            <person name="Barry K."/>
            <person name="Grigoriev I.V."/>
            <person name="Gunde-Cimerman N."/>
        </authorList>
    </citation>
    <scope>NUCLEOTIDE SEQUENCE [LARGE SCALE GENOMIC DNA]</scope>
    <source>
        <strain evidence="2 3">CBS 147.97</strain>
    </source>
</reference>
<feature type="region of interest" description="Disordered" evidence="1">
    <location>
        <begin position="224"/>
        <end position="275"/>
    </location>
</feature>
<keyword evidence="3" id="KW-1185">Reference proteome</keyword>
<proteinExistence type="predicted"/>
<feature type="compositionally biased region" description="Polar residues" evidence="1">
    <location>
        <begin position="54"/>
        <end position="70"/>
    </location>
</feature>
<dbReference type="RefSeq" id="XP_013427287.1">
    <property type="nucleotide sequence ID" value="XM_013571833.1"/>
</dbReference>
<evidence type="ECO:0000313" key="3">
    <source>
        <dbReference type="Proteomes" id="UP000027730"/>
    </source>
</evidence>
<feature type="region of interest" description="Disordered" evidence="1">
    <location>
        <begin position="1"/>
        <end position="26"/>
    </location>
</feature>
<organism evidence="2 3">
    <name type="scientific">Aureobasidium namibiae CBS 147.97</name>
    <dbReference type="NCBI Taxonomy" id="1043004"/>
    <lineage>
        <taxon>Eukaryota</taxon>
        <taxon>Fungi</taxon>
        <taxon>Dikarya</taxon>
        <taxon>Ascomycota</taxon>
        <taxon>Pezizomycotina</taxon>
        <taxon>Dothideomycetes</taxon>
        <taxon>Dothideomycetidae</taxon>
        <taxon>Dothideales</taxon>
        <taxon>Saccotheciaceae</taxon>
        <taxon>Aureobasidium</taxon>
    </lineage>
</organism>
<feature type="compositionally biased region" description="Polar residues" evidence="1">
    <location>
        <begin position="78"/>
        <end position="99"/>
    </location>
</feature>
<feature type="compositionally biased region" description="Basic and acidic residues" evidence="1">
    <location>
        <begin position="256"/>
        <end position="265"/>
    </location>
</feature>
<feature type="compositionally biased region" description="Polar residues" evidence="1">
    <location>
        <begin position="165"/>
        <end position="176"/>
    </location>
</feature>
<gene>
    <name evidence="2" type="ORF">M436DRAFT_82274</name>
</gene>
<feature type="region of interest" description="Disordered" evidence="1">
    <location>
        <begin position="141"/>
        <end position="181"/>
    </location>
</feature>
<dbReference type="HOGENOM" id="CLU_1011885_0_0_1"/>
<dbReference type="EMBL" id="KL584710">
    <property type="protein sequence ID" value="KEQ73013.1"/>
    <property type="molecule type" value="Genomic_DNA"/>
</dbReference>
<dbReference type="AlphaFoldDB" id="A0A074WIZ0"/>
<accession>A0A074WIZ0</accession>